<dbReference type="Proteomes" id="UP000594261">
    <property type="component" value="Chromosome 10"/>
</dbReference>
<keyword evidence="2" id="KW-0732">Signal</keyword>
<keyword evidence="4" id="KW-1185">Reference proteome</keyword>
<reference evidence="3" key="2">
    <citation type="submission" date="2021-01" db="UniProtKB">
        <authorList>
            <consortium name="EnsemblPlants"/>
        </authorList>
    </citation>
    <scope>IDENTIFICATION</scope>
</reference>
<sequence>MDLLWLLYCSLFLMWVVFVSNSALEFYPNERYGCCQEEMGSSGVLNPKVTAFTSFFWAWSRWVREEKVKVPTPGEAGYAIQLSNKTPPDVHPSTEHKMVDSLQ</sequence>
<dbReference type="InParanoid" id="A0A7N2MNY4"/>
<evidence type="ECO:0000313" key="3">
    <source>
        <dbReference type="EnsemblPlants" id="QL10p006239:mrna"/>
    </source>
</evidence>
<feature type="chain" id="PRO_5029616442" evidence="2">
    <location>
        <begin position="22"/>
        <end position="103"/>
    </location>
</feature>
<feature type="region of interest" description="Disordered" evidence="1">
    <location>
        <begin position="81"/>
        <end position="103"/>
    </location>
</feature>
<evidence type="ECO:0000256" key="2">
    <source>
        <dbReference type="SAM" id="SignalP"/>
    </source>
</evidence>
<proteinExistence type="predicted"/>
<feature type="compositionally biased region" description="Basic and acidic residues" evidence="1">
    <location>
        <begin position="92"/>
        <end position="103"/>
    </location>
</feature>
<reference evidence="3 4" key="1">
    <citation type="journal article" date="2016" name="G3 (Bethesda)">
        <title>First Draft Assembly and Annotation of the Genome of a California Endemic Oak Quercus lobata Nee (Fagaceae).</title>
        <authorList>
            <person name="Sork V.L."/>
            <person name="Fitz-Gibbon S.T."/>
            <person name="Puiu D."/>
            <person name="Crepeau M."/>
            <person name="Gugger P.F."/>
            <person name="Sherman R."/>
            <person name="Stevens K."/>
            <person name="Langley C.H."/>
            <person name="Pellegrini M."/>
            <person name="Salzberg S.L."/>
        </authorList>
    </citation>
    <scope>NUCLEOTIDE SEQUENCE [LARGE SCALE GENOMIC DNA]</scope>
    <source>
        <strain evidence="3 4">cv. SW786</strain>
    </source>
</reference>
<organism evidence="3 4">
    <name type="scientific">Quercus lobata</name>
    <name type="common">Valley oak</name>
    <dbReference type="NCBI Taxonomy" id="97700"/>
    <lineage>
        <taxon>Eukaryota</taxon>
        <taxon>Viridiplantae</taxon>
        <taxon>Streptophyta</taxon>
        <taxon>Embryophyta</taxon>
        <taxon>Tracheophyta</taxon>
        <taxon>Spermatophyta</taxon>
        <taxon>Magnoliopsida</taxon>
        <taxon>eudicotyledons</taxon>
        <taxon>Gunneridae</taxon>
        <taxon>Pentapetalae</taxon>
        <taxon>rosids</taxon>
        <taxon>fabids</taxon>
        <taxon>Fagales</taxon>
        <taxon>Fagaceae</taxon>
        <taxon>Quercus</taxon>
    </lineage>
</organism>
<name>A0A7N2MNY4_QUELO</name>
<dbReference type="AlphaFoldDB" id="A0A7N2MNY4"/>
<protein>
    <submittedName>
        <fullName evidence="3">Uncharacterized protein</fullName>
    </submittedName>
</protein>
<dbReference type="EMBL" id="LRBV02000010">
    <property type="status" value="NOT_ANNOTATED_CDS"/>
    <property type="molecule type" value="Genomic_DNA"/>
</dbReference>
<evidence type="ECO:0000256" key="1">
    <source>
        <dbReference type="SAM" id="MobiDB-lite"/>
    </source>
</evidence>
<accession>A0A7N2MNY4</accession>
<feature type="signal peptide" evidence="2">
    <location>
        <begin position="1"/>
        <end position="21"/>
    </location>
</feature>
<evidence type="ECO:0000313" key="4">
    <source>
        <dbReference type="Proteomes" id="UP000594261"/>
    </source>
</evidence>
<dbReference type="Gramene" id="QL10p006239:mrna">
    <property type="protein sequence ID" value="QL10p006239:mrna"/>
    <property type="gene ID" value="QL10p006239"/>
</dbReference>
<dbReference type="EnsemblPlants" id="QL10p006239:mrna">
    <property type="protein sequence ID" value="QL10p006239:mrna"/>
    <property type="gene ID" value="QL10p006239"/>
</dbReference>